<evidence type="ECO:0000256" key="2">
    <source>
        <dbReference type="ARBA" id="ARBA00022475"/>
    </source>
</evidence>
<keyword evidence="2" id="KW-1003">Cell membrane</keyword>
<protein>
    <submittedName>
        <fullName evidence="7">Lysine exporter protein LysE/YggA</fullName>
    </submittedName>
</protein>
<dbReference type="Pfam" id="PF01810">
    <property type="entry name" value="LysE"/>
    <property type="match status" value="1"/>
</dbReference>
<feature type="transmembrane region" description="Helical" evidence="6">
    <location>
        <begin position="12"/>
        <end position="34"/>
    </location>
</feature>
<dbReference type="eggNOG" id="COG1280">
    <property type="taxonomic scope" value="Bacteria"/>
</dbReference>
<evidence type="ECO:0000256" key="6">
    <source>
        <dbReference type="SAM" id="Phobius"/>
    </source>
</evidence>
<dbReference type="PATRIC" id="fig|391937.3.peg.3882"/>
<dbReference type="PIRSF" id="PIRSF006324">
    <property type="entry name" value="LeuE"/>
    <property type="match status" value="1"/>
</dbReference>
<evidence type="ECO:0000256" key="1">
    <source>
        <dbReference type="ARBA" id="ARBA00004651"/>
    </source>
</evidence>
<evidence type="ECO:0000256" key="4">
    <source>
        <dbReference type="ARBA" id="ARBA00022989"/>
    </source>
</evidence>
<feature type="transmembrane region" description="Helical" evidence="6">
    <location>
        <begin position="165"/>
        <end position="192"/>
    </location>
</feature>
<keyword evidence="3 6" id="KW-0812">Transmembrane</keyword>
<feature type="transmembrane region" description="Helical" evidence="6">
    <location>
        <begin position="54"/>
        <end position="81"/>
    </location>
</feature>
<dbReference type="AlphaFoldDB" id="K2M530"/>
<evidence type="ECO:0000313" key="8">
    <source>
        <dbReference type="Proteomes" id="UP000006786"/>
    </source>
</evidence>
<dbReference type="STRING" id="391937.NA2_18901"/>
<keyword evidence="5 6" id="KW-0472">Membrane</keyword>
<name>K2M530_9HYPH</name>
<keyword evidence="4 6" id="KW-1133">Transmembrane helix</keyword>
<dbReference type="GO" id="GO:0015171">
    <property type="term" value="F:amino acid transmembrane transporter activity"/>
    <property type="evidence" value="ECO:0007669"/>
    <property type="project" value="TreeGrafter"/>
</dbReference>
<feature type="transmembrane region" description="Helical" evidence="6">
    <location>
        <begin position="88"/>
        <end position="107"/>
    </location>
</feature>
<comment type="subcellular location">
    <subcellularLocation>
        <location evidence="1">Cell membrane</location>
        <topology evidence="1">Multi-pass membrane protein</topology>
    </subcellularLocation>
</comment>
<organism evidence="7 8">
    <name type="scientific">Nitratireductor pacificus pht-3B</name>
    <dbReference type="NCBI Taxonomy" id="391937"/>
    <lineage>
        <taxon>Bacteria</taxon>
        <taxon>Pseudomonadati</taxon>
        <taxon>Pseudomonadota</taxon>
        <taxon>Alphaproteobacteria</taxon>
        <taxon>Hyphomicrobiales</taxon>
        <taxon>Phyllobacteriaceae</taxon>
        <taxon>Nitratireductor</taxon>
    </lineage>
</organism>
<dbReference type="InterPro" id="IPR001123">
    <property type="entry name" value="LeuE-type"/>
</dbReference>
<proteinExistence type="predicted"/>
<sequence>MPLRTRFFNPPGAAAMTLVELATFTLVAALLVMSPGPNGVLIAKTVPTSGKAAGFANIAGFFAAFYLHGALSILGISIILVQSATAFFIVKMLGAAYLCYVGVKALWQAWKGVSIAPPVAPAKRRRTLAKAAAEGFLTNALNPKVSMFYLAAFPQFIPVNADATLWAFLLVVIHSLLNIVWFSALVLLFSTLKNFGTRATAQRWLKATTGAVFIGFGLKLATMRP</sequence>
<gene>
    <name evidence="7" type="ORF">NA2_18901</name>
</gene>
<dbReference type="GO" id="GO:0005886">
    <property type="term" value="C:plasma membrane"/>
    <property type="evidence" value="ECO:0007669"/>
    <property type="project" value="UniProtKB-SubCell"/>
</dbReference>
<dbReference type="PANTHER" id="PTHR30086:SF20">
    <property type="entry name" value="ARGININE EXPORTER PROTEIN ARGO-RELATED"/>
    <property type="match status" value="1"/>
</dbReference>
<dbReference type="Proteomes" id="UP000006786">
    <property type="component" value="Unassembled WGS sequence"/>
</dbReference>
<accession>K2M530</accession>
<evidence type="ECO:0000256" key="5">
    <source>
        <dbReference type="ARBA" id="ARBA00023136"/>
    </source>
</evidence>
<dbReference type="PANTHER" id="PTHR30086">
    <property type="entry name" value="ARGININE EXPORTER PROTEIN ARGO"/>
    <property type="match status" value="1"/>
</dbReference>
<evidence type="ECO:0000256" key="3">
    <source>
        <dbReference type="ARBA" id="ARBA00022692"/>
    </source>
</evidence>
<reference evidence="7 8" key="1">
    <citation type="journal article" date="2012" name="J. Bacteriol.">
        <title>Genome Sequence of Nitratireductor pacificus Type Strain pht-3B.</title>
        <authorList>
            <person name="Lai Q."/>
            <person name="Li G."/>
            <person name="Shao Z."/>
        </authorList>
    </citation>
    <scope>NUCLEOTIDE SEQUENCE [LARGE SCALE GENOMIC DNA]</scope>
    <source>
        <strain evidence="8">pht-3B</strain>
    </source>
</reference>
<dbReference type="EMBL" id="AMRM01000027">
    <property type="protein sequence ID" value="EKF17226.1"/>
    <property type="molecule type" value="Genomic_DNA"/>
</dbReference>
<evidence type="ECO:0000313" key="7">
    <source>
        <dbReference type="EMBL" id="EKF17226.1"/>
    </source>
</evidence>
<keyword evidence="8" id="KW-1185">Reference proteome</keyword>
<comment type="caution">
    <text evidence="7">The sequence shown here is derived from an EMBL/GenBank/DDBJ whole genome shotgun (WGS) entry which is preliminary data.</text>
</comment>